<dbReference type="AlphaFoldDB" id="A0AAJ1VQM6"/>
<dbReference type="Proteomes" id="UP000286907">
    <property type="component" value="Chromosome"/>
</dbReference>
<dbReference type="GO" id="GO:0005737">
    <property type="term" value="C:cytoplasm"/>
    <property type="evidence" value="ECO:0007669"/>
    <property type="project" value="TreeGrafter"/>
</dbReference>
<protein>
    <submittedName>
        <fullName evidence="2">Metallophosphoesterase</fullName>
    </submittedName>
</protein>
<dbReference type="PANTHER" id="PTHR32440">
    <property type="entry name" value="PHOSPHATASE DCR2-RELATED-RELATED"/>
    <property type="match status" value="1"/>
</dbReference>
<keyword evidence="4" id="KW-1185">Reference proteome</keyword>
<dbReference type="PANTHER" id="PTHR32440:SF11">
    <property type="entry name" value="METALLOPHOSPHOESTERASE DOMAIN-CONTAINING PROTEIN"/>
    <property type="match status" value="1"/>
</dbReference>
<dbReference type="EMBL" id="SDWY01000002">
    <property type="protein sequence ID" value="MDN6900367.1"/>
    <property type="molecule type" value="Genomic_DNA"/>
</dbReference>
<dbReference type="RefSeq" id="WP_128686416.1">
    <property type="nucleotide sequence ID" value="NZ_CP029684.2"/>
</dbReference>
<reference evidence="3" key="3">
    <citation type="submission" date="2020-01" db="EMBL/GenBank/DDBJ databases">
        <authorList>
            <person name="Cousin F.J."/>
            <person name="Le Guellec R."/>
            <person name="Cretenet M."/>
        </authorList>
    </citation>
    <scope>NUCLEOTIDE SEQUENCE</scope>
    <source>
        <strain evidence="3">UCMA 15228</strain>
    </source>
</reference>
<evidence type="ECO:0000313" key="5">
    <source>
        <dbReference type="Proteomes" id="UP001167919"/>
    </source>
</evidence>
<dbReference type="GO" id="GO:0016788">
    <property type="term" value="F:hydrolase activity, acting on ester bonds"/>
    <property type="evidence" value="ECO:0007669"/>
    <property type="project" value="TreeGrafter"/>
</dbReference>
<dbReference type="EMBL" id="CP029684">
    <property type="protein sequence ID" value="QAS69942.1"/>
    <property type="molecule type" value="Genomic_DNA"/>
</dbReference>
<gene>
    <name evidence="3" type="ORF">DLJ48_05085</name>
    <name evidence="2" type="ORF">EVC35_05020</name>
</gene>
<evidence type="ECO:0000259" key="1">
    <source>
        <dbReference type="Pfam" id="PF00149"/>
    </source>
</evidence>
<organism evidence="2 5">
    <name type="scientific">Oenococcus sicerae</name>
    <dbReference type="NCBI Taxonomy" id="2203724"/>
    <lineage>
        <taxon>Bacteria</taxon>
        <taxon>Bacillati</taxon>
        <taxon>Bacillota</taxon>
        <taxon>Bacilli</taxon>
        <taxon>Lactobacillales</taxon>
        <taxon>Lactobacillaceae</taxon>
        <taxon>Oenococcus</taxon>
    </lineage>
</organism>
<dbReference type="InterPro" id="IPR029052">
    <property type="entry name" value="Metallo-depent_PP-like"/>
</dbReference>
<dbReference type="Pfam" id="PF00149">
    <property type="entry name" value="Metallophos"/>
    <property type="match status" value="1"/>
</dbReference>
<dbReference type="SUPFAM" id="SSF56300">
    <property type="entry name" value="Metallo-dependent phosphatases"/>
    <property type="match status" value="1"/>
</dbReference>
<feature type="domain" description="Calcineurin-like phosphoesterase" evidence="1">
    <location>
        <begin position="11"/>
        <end position="238"/>
    </location>
</feature>
<dbReference type="Proteomes" id="UP001167919">
    <property type="component" value="Unassembled WGS sequence"/>
</dbReference>
<evidence type="ECO:0000313" key="4">
    <source>
        <dbReference type="Proteomes" id="UP000286907"/>
    </source>
</evidence>
<accession>A0AAJ1VQM6</accession>
<sequence>MQLLSKKEHPFRICQLTDLHLDPYPFSVADQETISKIQRLLASTKFDLIMITGDLIWGKHSADPKETMKYFYAIFDQINTPVAVTYGNHDTEGLFDRETIRSYESFINHPADKHQRFIVHDLENYSLQIVDHDSGKLSHVIYVWDSGAYSNDDRFGLYEPISREQINWFEKLPYDNSVPRVDLGFIHIPIPEYAEAKNFIFDGQIAEPIGSPEINSGLFYSLLKDANFKAIFAGHDHDNNFMANYRGIDFVYGNASGFNTYGKIKRGYKQIDLYEDHITSKNIPFPDN</sequence>
<reference evidence="2" key="2">
    <citation type="submission" date="2019-01" db="EMBL/GenBank/DDBJ databases">
        <title>Oenococcus sicerae UCMA17102.</title>
        <authorList>
            <person name="Cousin F.J."/>
            <person name="Le Guellec R."/>
            <person name="Cretenet M."/>
        </authorList>
    </citation>
    <scope>NUCLEOTIDE SEQUENCE</scope>
    <source>
        <strain evidence="2">UCMA17102</strain>
    </source>
</reference>
<name>A0AAJ1VQM6_9LACO</name>
<reference evidence="3 4" key="1">
    <citation type="journal article" date="2019" name="Syst. Appl. Microbiol.">
        <title>Oenococcus sicerae sp. nov., isolated from French cider.</title>
        <authorList>
            <person name="Cousin F.J."/>
            <person name="Le Guellec R."/>
            <person name="Chagnot C."/>
            <person name="Goux D."/>
            <person name="Dalmasso M."/>
            <person name="Laplace J.M."/>
            <person name="Cretenet M."/>
        </authorList>
    </citation>
    <scope>NUCLEOTIDE SEQUENCE [LARGE SCALE GENOMIC DNA]</scope>
    <source>
        <strain evidence="3 4">UCMA 15228</strain>
    </source>
</reference>
<proteinExistence type="predicted"/>
<dbReference type="InterPro" id="IPR004843">
    <property type="entry name" value="Calcineurin-like_PHP"/>
</dbReference>
<evidence type="ECO:0000313" key="2">
    <source>
        <dbReference type="EMBL" id="MDN6900367.1"/>
    </source>
</evidence>
<evidence type="ECO:0000313" key="3">
    <source>
        <dbReference type="EMBL" id="QAS69942.1"/>
    </source>
</evidence>
<dbReference type="Gene3D" id="3.60.21.10">
    <property type="match status" value="1"/>
</dbReference>